<reference evidence="2 3" key="1">
    <citation type="submission" date="2018-03" db="EMBL/GenBank/DDBJ databases">
        <title>Comparative genomics illustrates the genes involved in a hyperalkaliphilic mechanisms of Serpentinomonas isolated from highly-alkaline calcium-rich serpentinized springs.</title>
        <authorList>
            <person name="Suzuki S."/>
            <person name="Ishii S."/>
            <person name="Walworth N."/>
            <person name="Bird L."/>
            <person name="Kuenen J.G."/>
            <person name="Nealson K.H."/>
        </authorList>
    </citation>
    <scope>NUCLEOTIDE SEQUENCE [LARGE SCALE GENOMIC DNA]</scope>
    <source>
        <strain evidence="2 3">83</strain>
    </source>
</reference>
<organism evidence="2 3">
    <name type="scientific">Malikia spinosa</name>
    <dbReference type="NCBI Taxonomy" id="86180"/>
    <lineage>
        <taxon>Bacteria</taxon>
        <taxon>Pseudomonadati</taxon>
        <taxon>Pseudomonadota</taxon>
        <taxon>Betaproteobacteria</taxon>
        <taxon>Burkholderiales</taxon>
        <taxon>Comamonadaceae</taxon>
        <taxon>Malikia</taxon>
    </lineage>
</organism>
<gene>
    <name evidence="2" type="ORF">C6P61_15655</name>
</gene>
<proteinExistence type="predicted"/>
<feature type="domain" description="YgjP-like metallopeptidase" evidence="1">
    <location>
        <begin position="29"/>
        <end position="246"/>
    </location>
</feature>
<dbReference type="AlphaFoldDB" id="A0A2S9KB03"/>
<comment type="caution">
    <text evidence="2">The sequence shown here is derived from an EMBL/GenBank/DDBJ whole genome shotgun (WGS) entry which is preliminary data.</text>
</comment>
<evidence type="ECO:0000313" key="3">
    <source>
        <dbReference type="Proteomes" id="UP000238326"/>
    </source>
</evidence>
<dbReference type="OrthoDB" id="9811177at2"/>
<name>A0A2S9KB03_9BURK</name>
<dbReference type="CDD" id="cd07344">
    <property type="entry name" value="M48_yhfN_like"/>
    <property type="match status" value="1"/>
</dbReference>
<dbReference type="PANTHER" id="PTHR30399">
    <property type="entry name" value="UNCHARACTERIZED PROTEIN YGJP"/>
    <property type="match status" value="1"/>
</dbReference>
<dbReference type="PANTHER" id="PTHR30399:SF1">
    <property type="entry name" value="UTP PYROPHOSPHATASE"/>
    <property type="match status" value="1"/>
</dbReference>
<keyword evidence="2" id="KW-0378">Hydrolase</keyword>
<protein>
    <submittedName>
        <fullName evidence="2">Metal-dependent hydrolase</fullName>
    </submittedName>
</protein>
<dbReference type="Proteomes" id="UP000238326">
    <property type="component" value="Unassembled WGS sequence"/>
</dbReference>
<dbReference type="RefSeq" id="WP_105730858.1">
    <property type="nucleotide sequence ID" value="NZ_PVLR01000054.1"/>
</dbReference>
<evidence type="ECO:0000313" key="2">
    <source>
        <dbReference type="EMBL" id="PRD67565.1"/>
    </source>
</evidence>
<dbReference type="Pfam" id="PF01863">
    <property type="entry name" value="YgjP-like"/>
    <property type="match status" value="1"/>
</dbReference>
<dbReference type="InterPro" id="IPR002725">
    <property type="entry name" value="YgjP-like_metallopeptidase"/>
</dbReference>
<keyword evidence="3" id="KW-1185">Reference proteome</keyword>
<accession>A0A2S9KB03</accession>
<dbReference type="Gene3D" id="3.30.2010.10">
    <property type="entry name" value="Metalloproteases ('zincins'), catalytic domain"/>
    <property type="match status" value="1"/>
</dbReference>
<dbReference type="InterPro" id="IPR053136">
    <property type="entry name" value="UTP_pyrophosphatase-like"/>
</dbReference>
<sequence length="251" mass="28327">MSSRHPRANRECRLGEQLVAYQFQRAARRTIGLSVGPKGLSVRAPHWTPLAEVDALLLRKADWVLAKLRQLEQASRLAPAPTEWRSGAVLPCLGRGLVLELCPDPYPDPVPGLRSDGLDAALADGRLRLALARDAGPESVRALAQAWLMRAAQQVFLERLEHFAPRLGVRYRSLKLSSATTRWGSASANGSLRLNWRLVHLELELIDYVVVHELSHLRQMNHGPEFWRVVASVMPDYELRRQRLRRVRLAP</sequence>
<evidence type="ECO:0000259" key="1">
    <source>
        <dbReference type="Pfam" id="PF01863"/>
    </source>
</evidence>
<dbReference type="EMBL" id="PVLR01000054">
    <property type="protein sequence ID" value="PRD67565.1"/>
    <property type="molecule type" value="Genomic_DNA"/>
</dbReference>
<dbReference type="GO" id="GO:0016787">
    <property type="term" value="F:hydrolase activity"/>
    <property type="evidence" value="ECO:0007669"/>
    <property type="project" value="UniProtKB-KW"/>
</dbReference>